<dbReference type="Pfam" id="PF02811">
    <property type="entry name" value="PHP"/>
    <property type="match status" value="1"/>
</dbReference>
<dbReference type="PANTHER" id="PTHR21039">
    <property type="entry name" value="HISTIDINOL PHOSPHATASE-RELATED"/>
    <property type="match status" value="1"/>
</dbReference>
<dbReference type="NCBIfam" id="NF005996">
    <property type="entry name" value="PRK08123.1"/>
    <property type="match status" value="1"/>
</dbReference>
<comment type="caution">
    <text evidence="10">The sequence shown here is derived from an EMBL/GenBank/DDBJ whole genome shotgun (WGS) entry which is preliminary data.</text>
</comment>
<gene>
    <name evidence="10" type="ORF">HMPREF0555_1002</name>
</gene>
<dbReference type="InterPro" id="IPR004013">
    <property type="entry name" value="PHP_dom"/>
</dbReference>
<dbReference type="Gene3D" id="3.20.20.140">
    <property type="entry name" value="Metal-dependent hydrolases"/>
    <property type="match status" value="1"/>
</dbReference>
<dbReference type="PANTHER" id="PTHR21039:SF0">
    <property type="entry name" value="HISTIDINOL-PHOSPHATASE"/>
    <property type="match status" value="1"/>
</dbReference>
<protein>
    <recommendedName>
        <fullName evidence="3 8">Histidinol-phosphatase</fullName>
        <shortName evidence="8">HolPase</shortName>
        <ecNumber evidence="3 8">3.1.3.15</ecNumber>
    </recommendedName>
</protein>
<dbReference type="GO" id="GO:0000105">
    <property type="term" value="P:L-histidine biosynthetic process"/>
    <property type="evidence" value="ECO:0007669"/>
    <property type="project" value="UniProtKB-UniRule"/>
</dbReference>
<evidence type="ECO:0000313" key="10">
    <source>
        <dbReference type="EMBL" id="EEJ42383.1"/>
    </source>
</evidence>
<dbReference type="NCBIfam" id="TIGR01856">
    <property type="entry name" value="hisJ_fam"/>
    <property type="match status" value="1"/>
</dbReference>
<evidence type="ECO:0000256" key="2">
    <source>
        <dbReference type="ARBA" id="ARBA00009152"/>
    </source>
</evidence>
<feature type="domain" description="PHP" evidence="9">
    <location>
        <begin position="18"/>
        <end position="238"/>
    </location>
</feature>
<evidence type="ECO:0000256" key="4">
    <source>
        <dbReference type="ARBA" id="ARBA00022605"/>
    </source>
</evidence>
<dbReference type="Proteomes" id="UP000004283">
    <property type="component" value="Unassembled WGS sequence"/>
</dbReference>
<dbReference type="CDD" id="cd12110">
    <property type="entry name" value="PHP_HisPPase_Hisj_like"/>
    <property type="match status" value="1"/>
</dbReference>
<dbReference type="InterPro" id="IPR016195">
    <property type="entry name" value="Pol/histidinol_Pase-like"/>
</dbReference>
<sequence length="293" mass="33990">MCFFVIVENKVIIMIKKDGHTHTQFSHHGSTEQLDMYIERAIDLGFTEYVVTEHAPLPQQFLEEFVGPDDARDNSAMAIDELTFYKSEVERVKEKFKDKINIKSGFEVDYLKVYETDIRSFLQRESNWIDEIVLSVHFLPNNEGNVAPIDYEPDTLSAYFSDECRNPQILFKRYYDEVIQSVNFDTGLKVPVRIGHITLIRKYQKLLHLPKFDESIKQQITELLAIIKQKNYQLDFNAAGFSKPYNGESYPTFDIAEQAKKIGIGLVYGSDAHEVNALGLYYDEMKELIVDKK</sequence>
<comment type="similarity">
    <text evidence="2 8">Belongs to the PHP hydrolase family. HisK subfamily.</text>
</comment>
<dbReference type="GO" id="GO:0004401">
    <property type="term" value="F:histidinol-phosphatase activity"/>
    <property type="evidence" value="ECO:0007669"/>
    <property type="project" value="UniProtKB-UniRule"/>
</dbReference>
<keyword evidence="6 8" id="KW-0368">Histidine biosynthesis</keyword>
<dbReference type="InterPro" id="IPR010140">
    <property type="entry name" value="Histidinol_P_phosphatase_HisJ"/>
</dbReference>
<dbReference type="AlphaFoldDB" id="C2KK36"/>
<keyword evidence="4 8" id="KW-0028">Amino-acid biosynthesis</keyword>
<keyword evidence="5 8" id="KW-0378">Hydrolase</keyword>
<evidence type="ECO:0000256" key="8">
    <source>
        <dbReference type="RuleBase" id="RU366003"/>
    </source>
</evidence>
<reference evidence="10 11" key="1">
    <citation type="submission" date="2009-04" db="EMBL/GenBank/DDBJ databases">
        <authorList>
            <person name="Qin X."/>
            <person name="Bachman B."/>
            <person name="Battles P."/>
            <person name="Bell A."/>
            <person name="Bess C."/>
            <person name="Bickham C."/>
            <person name="Chaboub L."/>
            <person name="Chen D."/>
            <person name="Coyle M."/>
            <person name="Deiros D.R."/>
            <person name="Dinh H."/>
            <person name="Forbes L."/>
            <person name="Fowler G."/>
            <person name="Francisco L."/>
            <person name="Fu Q."/>
            <person name="Gubbala S."/>
            <person name="Hale W."/>
            <person name="Han Y."/>
            <person name="Hemphill L."/>
            <person name="Highlander S.K."/>
            <person name="Hirani K."/>
            <person name="Hogues M."/>
            <person name="Jackson L."/>
            <person name="Jakkamsetti A."/>
            <person name="Javaid M."/>
            <person name="Jiang H."/>
            <person name="Korchina V."/>
            <person name="Kovar C."/>
            <person name="Lara F."/>
            <person name="Lee S."/>
            <person name="Mata R."/>
            <person name="Mathew T."/>
            <person name="Moen C."/>
            <person name="Morales K."/>
            <person name="Munidasa M."/>
            <person name="Nazareth L."/>
            <person name="Ngo R."/>
            <person name="Nguyen L."/>
            <person name="Okwuonu G."/>
            <person name="Ongeri F."/>
            <person name="Patil S."/>
            <person name="Petrosino J."/>
            <person name="Pham C."/>
            <person name="Pham P."/>
            <person name="Pu L.-L."/>
            <person name="Puazo M."/>
            <person name="Raj R."/>
            <person name="Reid J."/>
            <person name="Rouhana J."/>
            <person name="Saada N."/>
            <person name="Shang Y."/>
            <person name="Simmons D."/>
            <person name="Thornton R."/>
            <person name="Warren J."/>
            <person name="Weissenberger G."/>
            <person name="Zhang J."/>
            <person name="Zhang L."/>
            <person name="Zhou C."/>
            <person name="Zhu D."/>
            <person name="Muzny D."/>
            <person name="Worley K."/>
            <person name="Gibbs R."/>
        </authorList>
    </citation>
    <scope>NUCLEOTIDE SEQUENCE [LARGE SCALE GENOMIC DNA]</scope>
    <source>
        <strain evidence="10 11">ATCC 19254</strain>
    </source>
</reference>
<evidence type="ECO:0000313" key="11">
    <source>
        <dbReference type="Proteomes" id="UP000004283"/>
    </source>
</evidence>
<name>C2KK36_LEUMC</name>
<organism evidence="10 11">
    <name type="scientific">Leuconostoc mesenteroides subsp. cremoris ATCC 19254</name>
    <dbReference type="NCBI Taxonomy" id="586220"/>
    <lineage>
        <taxon>Bacteria</taxon>
        <taxon>Bacillati</taxon>
        <taxon>Bacillota</taxon>
        <taxon>Bacilli</taxon>
        <taxon>Lactobacillales</taxon>
        <taxon>Lactobacillaceae</taxon>
        <taxon>Leuconostoc</taxon>
    </lineage>
</organism>
<dbReference type="GO" id="GO:0005737">
    <property type="term" value="C:cytoplasm"/>
    <property type="evidence" value="ECO:0007669"/>
    <property type="project" value="TreeGrafter"/>
</dbReference>
<dbReference type="EMBL" id="ACKV01000048">
    <property type="protein sequence ID" value="EEJ42383.1"/>
    <property type="molecule type" value="Genomic_DNA"/>
</dbReference>
<dbReference type="SUPFAM" id="SSF89550">
    <property type="entry name" value="PHP domain-like"/>
    <property type="match status" value="1"/>
</dbReference>
<proteinExistence type="inferred from homology"/>
<accession>C2KK36</accession>
<comment type="pathway">
    <text evidence="1 8">Amino-acid biosynthesis; L-histidine biosynthesis; L-histidine from 5-phospho-alpha-D-ribose 1-diphosphate: step 8/9.</text>
</comment>
<evidence type="ECO:0000256" key="5">
    <source>
        <dbReference type="ARBA" id="ARBA00022801"/>
    </source>
</evidence>
<evidence type="ECO:0000256" key="7">
    <source>
        <dbReference type="ARBA" id="ARBA00049158"/>
    </source>
</evidence>
<evidence type="ECO:0000259" key="9">
    <source>
        <dbReference type="Pfam" id="PF02811"/>
    </source>
</evidence>
<dbReference type="HOGENOM" id="CLU_054611_2_1_9"/>
<evidence type="ECO:0000256" key="1">
    <source>
        <dbReference type="ARBA" id="ARBA00004970"/>
    </source>
</evidence>
<dbReference type="UniPathway" id="UPA00031">
    <property type="reaction ID" value="UER00013"/>
</dbReference>
<comment type="catalytic activity">
    <reaction evidence="7 8">
        <text>L-histidinol phosphate + H2O = L-histidinol + phosphate</text>
        <dbReference type="Rhea" id="RHEA:14465"/>
        <dbReference type="ChEBI" id="CHEBI:15377"/>
        <dbReference type="ChEBI" id="CHEBI:43474"/>
        <dbReference type="ChEBI" id="CHEBI:57699"/>
        <dbReference type="ChEBI" id="CHEBI:57980"/>
        <dbReference type="EC" id="3.1.3.15"/>
    </reaction>
</comment>
<evidence type="ECO:0000256" key="6">
    <source>
        <dbReference type="ARBA" id="ARBA00023102"/>
    </source>
</evidence>
<evidence type="ECO:0000256" key="3">
    <source>
        <dbReference type="ARBA" id="ARBA00013085"/>
    </source>
</evidence>
<dbReference type="EC" id="3.1.3.15" evidence="3 8"/>